<dbReference type="RefSeq" id="WP_271021672.1">
    <property type="nucleotide sequence ID" value="NZ_JAQHXR010000003.1"/>
</dbReference>
<dbReference type="Proteomes" id="UP001210261">
    <property type="component" value="Unassembled WGS sequence"/>
</dbReference>
<sequence>MKKIIQEIESGLITSNRLVNKATYELQQYNNELEALKKLQIAAQNYENKKFIQSKKIINGEEQQCMLALKELLPDKDIFTQISVSALINIPNEFKDEYAGLRQYYDKLYVDFVVCDYYKPRVIVEYQGSGHYGNEYVQDNIKRGVELRDFIKKCIFEMAKIPLLVVDINDFTKDQAFKVTMDSFTKLSQNKNSKEPAYNEYRKVATDYYMELKVNIKKYLEAELHRLNIIN</sequence>
<evidence type="ECO:0000313" key="4">
    <source>
        <dbReference type="Proteomes" id="UP001210261"/>
    </source>
</evidence>
<reference evidence="3 4" key="1">
    <citation type="submission" date="2023-01" db="EMBL/GenBank/DDBJ databases">
        <title>Description of Helicobacter ibis sp. nov. isolated from faecal droppings of black-faced ibis (Theristicus melanopis).</title>
        <authorList>
            <person name="Lopez-Cantillo M."/>
            <person name="Vidal-Veuthey B."/>
            <person name="Mella A."/>
            <person name="De La Haba R."/>
            <person name="Collado L."/>
        </authorList>
    </citation>
    <scope>NUCLEOTIDE SEQUENCE [LARGE SCALE GENOMIC DNA]</scope>
    <source>
        <strain evidence="3 4">A82</strain>
    </source>
</reference>
<accession>A0ABT4VF60</accession>
<proteinExistence type="predicted"/>
<comment type="caution">
    <text evidence="3">The sequence shown here is derived from an EMBL/GenBank/DDBJ whole genome shotgun (WGS) entry which is preliminary data.</text>
</comment>
<keyword evidence="1" id="KW-0175">Coiled coil</keyword>
<keyword evidence="4" id="KW-1185">Reference proteome</keyword>
<name>A0ABT4VF60_9HELI</name>
<feature type="domain" description="DUF2726" evidence="2">
    <location>
        <begin position="55"/>
        <end position="173"/>
    </location>
</feature>
<feature type="coiled-coil region" evidence="1">
    <location>
        <begin position="19"/>
        <end position="49"/>
    </location>
</feature>
<evidence type="ECO:0000259" key="2">
    <source>
        <dbReference type="Pfam" id="PF10881"/>
    </source>
</evidence>
<dbReference type="EMBL" id="JAQHXR010000003">
    <property type="protein sequence ID" value="MDA3969330.1"/>
    <property type="molecule type" value="Genomic_DNA"/>
</dbReference>
<organism evidence="3 4">
    <name type="scientific">Helicobacter ibis</name>
    <dbReference type="NCBI Taxonomy" id="2962633"/>
    <lineage>
        <taxon>Bacteria</taxon>
        <taxon>Pseudomonadati</taxon>
        <taxon>Campylobacterota</taxon>
        <taxon>Epsilonproteobacteria</taxon>
        <taxon>Campylobacterales</taxon>
        <taxon>Helicobacteraceae</taxon>
        <taxon>Helicobacter</taxon>
    </lineage>
</organism>
<evidence type="ECO:0000256" key="1">
    <source>
        <dbReference type="SAM" id="Coils"/>
    </source>
</evidence>
<evidence type="ECO:0000313" key="3">
    <source>
        <dbReference type="EMBL" id="MDA3969330.1"/>
    </source>
</evidence>
<dbReference type="InterPro" id="IPR024402">
    <property type="entry name" value="DUF2726"/>
</dbReference>
<gene>
    <name evidence="3" type="ORF">PF021_06540</name>
</gene>
<dbReference type="Pfam" id="PF10881">
    <property type="entry name" value="DUF2726"/>
    <property type="match status" value="1"/>
</dbReference>
<protein>
    <submittedName>
        <fullName evidence="3">DUF2726 domain-containing protein</fullName>
    </submittedName>
</protein>